<proteinExistence type="predicted"/>
<dbReference type="AlphaFoldDB" id="A0A182WPX6"/>
<accession>A0A182WPX6</accession>
<dbReference type="Proteomes" id="UP000075920">
    <property type="component" value="Unassembled WGS sequence"/>
</dbReference>
<protein>
    <submittedName>
        <fullName evidence="2">Uncharacterized protein</fullName>
    </submittedName>
</protein>
<reference evidence="3" key="1">
    <citation type="submission" date="2013-03" db="EMBL/GenBank/DDBJ databases">
        <title>The Genome Sequence of Anopheles minimus MINIMUS1.</title>
        <authorList>
            <consortium name="The Broad Institute Genomics Platform"/>
            <person name="Neafsey D.E."/>
            <person name="Walton C."/>
            <person name="Walker B."/>
            <person name="Young S.K."/>
            <person name="Zeng Q."/>
            <person name="Gargeya S."/>
            <person name="Fitzgerald M."/>
            <person name="Haas B."/>
            <person name="Abouelleil A."/>
            <person name="Allen A.W."/>
            <person name="Alvarado L."/>
            <person name="Arachchi H.M."/>
            <person name="Berlin A.M."/>
            <person name="Chapman S.B."/>
            <person name="Gainer-Dewar J."/>
            <person name="Goldberg J."/>
            <person name="Griggs A."/>
            <person name="Gujja S."/>
            <person name="Hansen M."/>
            <person name="Howarth C."/>
            <person name="Imamovic A."/>
            <person name="Ireland A."/>
            <person name="Larimer J."/>
            <person name="McCowan C."/>
            <person name="Murphy C."/>
            <person name="Pearson M."/>
            <person name="Poon T.W."/>
            <person name="Priest M."/>
            <person name="Roberts A."/>
            <person name="Saif S."/>
            <person name="Shea T."/>
            <person name="Sisk P."/>
            <person name="Sykes S."/>
            <person name="Wortman J."/>
            <person name="Nusbaum C."/>
            <person name="Birren B."/>
        </authorList>
    </citation>
    <scope>NUCLEOTIDE SEQUENCE [LARGE SCALE GENOMIC DNA]</scope>
    <source>
        <strain evidence="3">MINIMUS1</strain>
    </source>
</reference>
<feature type="region of interest" description="Disordered" evidence="1">
    <location>
        <begin position="1"/>
        <end position="20"/>
    </location>
</feature>
<dbReference type="VEuPathDB" id="VectorBase:AMIN014713"/>
<reference evidence="2" key="2">
    <citation type="submission" date="2020-05" db="UniProtKB">
        <authorList>
            <consortium name="EnsemblMetazoa"/>
        </authorList>
    </citation>
    <scope>IDENTIFICATION</scope>
    <source>
        <strain evidence="2">MINIMUS1</strain>
    </source>
</reference>
<organism evidence="2 3">
    <name type="scientific">Anopheles minimus</name>
    <dbReference type="NCBI Taxonomy" id="112268"/>
    <lineage>
        <taxon>Eukaryota</taxon>
        <taxon>Metazoa</taxon>
        <taxon>Ecdysozoa</taxon>
        <taxon>Arthropoda</taxon>
        <taxon>Hexapoda</taxon>
        <taxon>Insecta</taxon>
        <taxon>Pterygota</taxon>
        <taxon>Neoptera</taxon>
        <taxon>Endopterygota</taxon>
        <taxon>Diptera</taxon>
        <taxon>Nematocera</taxon>
        <taxon>Culicoidea</taxon>
        <taxon>Culicidae</taxon>
        <taxon>Anophelinae</taxon>
        <taxon>Anopheles</taxon>
    </lineage>
</organism>
<name>A0A182WPX6_9DIPT</name>
<sequence>MQHGYTRGKIDRNRSSQGGTCDQCVHQRIVSQHGPMLEVNLLEKPHHCARTLSISCVQHVLYDSTIRVRA</sequence>
<evidence type="ECO:0000313" key="2">
    <source>
        <dbReference type="EnsemblMetazoa" id="AMIN014713-PA"/>
    </source>
</evidence>
<dbReference type="EnsemblMetazoa" id="AMIN014713-RA">
    <property type="protein sequence ID" value="AMIN014713-PA"/>
    <property type="gene ID" value="AMIN014713"/>
</dbReference>
<evidence type="ECO:0000256" key="1">
    <source>
        <dbReference type="SAM" id="MobiDB-lite"/>
    </source>
</evidence>
<keyword evidence="3" id="KW-1185">Reference proteome</keyword>
<evidence type="ECO:0000313" key="3">
    <source>
        <dbReference type="Proteomes" id="UP000075920"/>
    </source>
</evidence>